<dbReference type="AlphaFoldDB" id="G0UXA0"/>
<evidence type="ECO:0000313" key="3">
    <source>
        <dbReference type="EMBL" id="CCC94017.1"/>
    </source>
</evidence>
<evidence type="ECO:0000256" key="2">
    <source>
        <dbReference type="SAM" id="SignalP"/>
    </source>
</evidence>
<gene>
    <name evidence="3" type="ORF">TCIL3000_10_7920</name>
</gene>
<reference evidence="3" key="1">
    <citation type="journal article" date="2012" name="Proc. Natl. Acad. Sci. U.S.A.">
        <title>Antigenic diversity is generated by distinct evolutionary mechanisms in African trypanosome species.</title>
        <authorList>
            <person name="Jackson A.P."/>
            <person name="Berry A."/>
            <person name="Aslett M."/>
            <person name="Allison H.C."/>
            <person name="Burton P."/>
            <person name="Vavrova-Anderson J."/>
            <person name="Brown R."/>
            <person name="Browne H."/>
            <person name="Corton N."/>
            <person name="Hauser H."/>
            <person name="Gamble J."/>
            <person name="Gilderthorp R."/>
            <person name="Marcello L."/>
            <person name="McQuillan J."/>
            <person name="Otto T.D."/>
            <person name="Quail M.A."/>
            <person name="Sanders M.J."/>
            <person name="van Tonder A."/>
            <person name="Ginger M.L."/>
            <person name="Field M.C."/>
            <person name="Barry J.D."/>
            <person name="Hertz-Fowler C."/>
            <person name="Berriman M."/>
        </authorList>
    </citation>
    <scope>NUCLEOTIDE SEQUENCE</scope>
    <source>
        <strain evidence="3">IL3000</strain>
    </source>
</reference>
<proteinExistence type="predicted"/>
<evidence type="ECO:0008006" key="4">
    <source>
        <dbReference type="Google" id="ProtNLM"/>
    </source>
</evidence>
<keyword evidence="2" id="KW-0732">Signal</keyword>
<feature type="region of interest" description="Disordered" evidence="1">
    <location>
        <begin position="247"/>
        <end position="307"/>
    </location>
</feature>
<sequence length="307" mass="34554">MRLFLVKYAAVTLACMALLTSAKKEKPMNVPYPQDVVDDMRCDVCHTAAKQAYARVLELHVASKRTRVPVNEEDVLVAIEDLCNPLASEGQWIRKFGVNTSYLTSAGAPAQPLFISVYTSRNYLKCKRTCKTASDACELVMDDEEMDQFSSYLLRLTTFKDAEAFAEKTCGVASFCKKRSGFSAKRYKEVLEVIALETPEEIDQKEMDMERLMDQMERRNNQRQDIYSREEIIKMLKSLIEGDMETASSIDPSLNRLTDEERRELQRLLREKKTHEGESGSGGDMDEVPAGGVDGHSGSSLSKDGDL</sequence>
<feature type="signal peptide" evidence="2">
    <location>
        <begin position="1"/>
        <end position="22"/>
    </location>
</feature>
<dbReference type="PANTHER" id="PTHR36058">
    <property type="entry name" value="NUCLEOPHOSMIN"/>
    <property type="match status" value="1"/>
</dbReference>
<dbReference type="PANTHER" id="PTHR36058:SF1">
    <property type="entry name" value="NUCLEOPHOSMIN"/>
    <property type="match status" value="1"/>
</dbReference>
<evidence type="ECO:0000256" key="1">
    <source>
        <dbReference type="SAM" id="MobiDB-lite"/>
    </source>
</evidence>
<name>G0UXA0_TRYCI</name>
<dbReference type="VEuPathDB" id="TriTrypDB:TcIL3000_10_7920"/>
<organism evidence="3">
    <name type="scientific">Trypanosoma congolense (strain IL3000)</name>
    <dbReference type="NCBI Taxonomy" id="1068625"/>
    <lineage>
        <taxon>Eukaryota</taxon>
        <taxon>Discoba</taxon>
        <taxon>Euglenozoa</taxon>
        <taxon>Kinetoplastea</taxon>
        <taxon>Metakinetoplastina</taxon>
        <taxon>Trypanosomatida</taxon>
        <taxon>Trypanosomatidae</taxon>
        <taxon>Trypanosoma</taxon>
        <taxon>Nannomonas</taxon>
    </lineage>
</organism>
<accession>G0UXA0</accession>
<feature type="compositionally biased region" description="Basic and acidic residues" evidence="1">
    <location>
        <begin position="257"/>
        <end position="278"/>
    </location>
</feature>
<protein>
    <recommendedName>
        <fullName evidence="4">DUF3456 domain-containing protein</fullName>
    </recommendedName>
</protein>
<feature type="chain" id="PRO_5003410464" description="DUF3456 domain-containing protein" evidence="2">
    <location>
        <begin position="23"/>
        <end position="307"/>
    </location>
</feature>
<dbReference type="EMBL" id="HE575323">
    <property type="protein sequence ID" value="CCC94017.1"/>
    <property type="molecule type" value="Genomic_DNA"/>
</dbReference>
<feature type="compositionally biased region" description="Polar residues" evidence="1">
    <location>
        <begin position="297"/>
        <end position="307"/>
    </location>
</feature>